<evidence type="ECO:0000256" key="3">
    <source>
        <dbReference type="ARBA" id="ARBA00009723"/>
    </source>
</evidence>
<organism evidence="14 15">
    <name type="scientific">Hypsizygus marmoreus</name>
    <name type="common">White beech mushroom</name>
    <name type="synonym">Agaricus marmoreus</name>
    <dbReference type="NCBI Taxonomy" id="39966"/>
    <lineage>
        <taxon>Eukaryota</taxon>
        <taxon>Fungi</taxon>
        <taxon>Dikarya</taxon>
        <taxon>Basidiomycota</taxon>
        <taxon>Agaricomycotina</taxon>
        <taxon>Agaricomycetes</taxon>
        <taxon>Agaricomycetidae</taxon>
        <taxon>Agaricales</taxon>
        <taxon>Tricholomatineae</taxon>
        <taxon>Lyophyllaceae</taxon>
        <taxon>Hypsizygus</taxon>
    </lineage>
</organism>
<dbReference type="SUPFAM" id="SSF53597">
    <property type="entry name" value="Dihydrofolate reductase-like"/>
    <property type="match status" value="1"/>
</dbReference>
<evidence type="ECO:0000256" key="9">
    <source>
        <dbReference type="ARBA" id="ARBA00030073"/>
    </source>
</evidence>
<evidence type="ECO:0000256" key="6">
    <source>
        <dbReference type="ARBA" id="ARBA00022619"/>
    </source>
</evidence>
<keyword evidence="6" id="KW-0686">Riboflavin biosynthesis</keyword>
<evidence type="ECO:0000256" key="11">
    <source>
        <dbReference type="ARBA" id="ARBA00047550"/>
    </source>
</evidence>
<proteinExistence type="inferred from homology"/>
<dbReference type="STRING" id="39966.A0A369KAN0"/>
<evidence type="ECO:0000256" key="12">
    <source>
        <dbReference type="ARBA" id="ARBA00049020"/>
    </source>
</evidence>
<comment type="pathway">
    <text evidence="2">Cofactor biosynthesis; riboflavin biosynthesis.</text>
</comment>
<gene>
    <name evidence="14" type="primary">RIB7</name>
    <name evidence="14" type="ORF">Hypma_015903</name>
</gene>
<evidence type="ECO:0000259" key="13">
    <source>
        <dbReference type="Pfam" id="PF01872"/>
    </source>
</evidence>
<dbReference type="InParanoid" id="A0A369KAN0"/>
<evidence type="ECO:0000256" key="1">
    <source>
        <dbReference type="ARBA" id="ARBA00003555"/>
    </source>
</evidence>
<protein>
    <recommendedName>
        <fullName evidence="5">2,5-diamino-6-ribosylamino-4(3H)-pyrimidinone 5'-phosphate reductase</fullName>
        <ecNumber evidence="4">1.1.1.302</ecNumber>
    </recommendedName>
    <alternativeName>
        <fullName evidence="10">2,5-diamino-6-(5-phospho-D-ribosylamino)pyrimidin-4(3H)-one reductase</fullName>
    </alternativeName>
    <alternativeName>
        <fullName evidence="9">2,5-diamino-6-ribitylamino-4(3H)-pyrimidinone 5'-phosphate synthase</fullName>
    </alternativeName>
</protein>
<comment type="caution">
    <text evidence="14">The sequence shown here is derived from an EMBL/GenBank/DDBJ whole genome shotgun (WGS) entry which is preliminary data.</text>
</comment>
<dbReference type="Gene3D" id="3.40.430.10">
    <property type="entry name" value="Dihydrofolate Reductase, subunit A"/>
    <property type="match status" value="1"/>
</dbReference>
<dbReference type="GO" id="GO:0008703">
    <property type="term" value="F:5-amino-6-(5-phosphoribosylamino)uracil reductase activity"/>
    <property type="evidence" value="ECO:0007669"/>
    <property type="project" value="InterPro"/>
</dbReference>
<evidence type="ECO:0000256" key="4">
    <source>
        <dbReference type="ARBA" id="ARBA00012851"/>
    </source>
</evidence>
<dbReference type="PANTHER" id="PTHR38011">
    <property type="entry name" value="DIHYDROFOLATE REDUCTASE FAMILY PROTEIN (AFU_ORTHOLOGUE AFUA_8G06820)"/>
    <property type="match status" value="1"/>
</dbReference>
<evidence type="ECO:0000313" key="14">
    <source>
        <dbReference type="EMBL" id="RDB28834.1"/>
    </source>
</evidence>
<feature type="domain" description="Bacterial bifunctional deaminase-reductase C-terminal" evidence="13">
    <location>
        <begin position="25"/>
        <end position="223"/>
    </location>
</feature>
<evidence type="ECO:0000256" key="2">
    <source>
        <dbReference type="ARBA" id="ARBA00005104"/>
    </source>
</evidence>
<dbReference type="OrthoDB" id="5432at2759"/>
<keyword evidence="7" id="KW-0521">NADP</keyword>
<reference evidence="14" key="1">
    <citation type="submission" date="2018-04" db="EMBL/GenBank/DDBJ databases">
        <title>Whole genome sequencing of Hypsizygus marmoreus.</title>
        <authorList>
            <person name="Choi I.-G."/>
            <person name="Min B."/>
            <person name="Kim J.-G."/>
            <person name="Kim S."/>
            <person name="Oh Y.-L."/>
            <person name="Kong W.-S."/>
            <person name="Park H."/>
            <person name="Jeong J."/>
            <person name="Song E.-S."/>
        </authorList>
    </citation>
    <scope>NUCLEOTIDE SEQUENCE [LARGE SCALE GENOMIC DNA]</scope>
    <source>
        <strain evidence="14">51987-8</strain>
    </source>
</reference>
<dbReference type="FunCoup" id="A0A369KAN0">
    <property type="interactions" value="114"/>
</dbReference>
<evidence type="ECO:0000256" key="7">
    <source>
        <dbReference type="ARBA" id="ARBA00022857"/>
    </source>
</evidence>
<keyword evidence="15" id="KW-1185">Reference proteome</keyword>
<evidence type="ECO:0000256" key="10">
    <source>
        <dbReference type="ARBA" id="ARBA00031630"/>
    </source>
</evidence>
<dbReference type="InterPro" id="IPR050765">
    <property type="entry name" value="Riboflavin_Biosynth_HTPR"/>
</dbReference>
<comment type="catalytic activity">
    <reaction evidence="11">
        <text>2,5-diamino-6-(1-D-ribitylamino)pyrimidin-4(3H)-one 5'-phosphate + NAD(+) = 2,5-diamino-6-(1-D-ribosylamino)pyrimidin-4(3H)-one 5'-phosphate + NADH + H(+)</text>
        <dbReference type="Rhea" id="RHEA:27274"/>
        <dbReference type="ChEBI" id="CHEBI:15378"/>
        <dbReference type="ChEBI" id="CHEBI:57540"/>
        <dbReference type="ChEBI" id="CHEBI:57945"/>
        <dbReference type="ChEBI" id="CHEBI:58890"/>
        <dbReference type="ChEBI" id="CHEBI:59545"/>
        <dbReference type="EC" id="1.1.1.302"/>
    </reaction>
</comment>
<dbReference type="InterPro" id="IPR024072">
    <property type="entry name" value="DHFR-like_dom_sf"/>
</dbReference>
<dbReference type="EMBL" id="LUEZ02000010">
    <property type="protein sequence ID" value="RDB28834.1"/>
    <property type="molecule type" value="Genomic_DNA"/>
</dbReference>
<dbReference type="PANTHER" id="PTHR38011:SF7">
    <property type="entry name" value="2,5-DIAMINO-6-RIBOSYLAMINO-4(3H)-PYRIMIDINONE 5'-PHOSPHATE REDUCTASE"/>
    <property type="match status" value="1"/>
</dbReference>
<evidence type="ECO:0000313" key="15">
    <source>
        <dbReference type="Proteomes" id="UP000076154"/>
    </source>
</evidence>
<keyword evidence="8" id="KW-0560">Oxidoreductase</keyword>
<evidence type="ECO:0000256" key="8">
    <source>
        <dbReference type="ARBA" id="ARBA00023002"/>
    </source>
</evidence>
<comment type="function">
    <text evidence="1">Catalyzes an early step in riboflavin biosynthesis, the NADPH-dependent reduction of the ribose side chain of 2,5-diamino-6-ribosylamino-4(3H)-pyrimidinone 5'-phosphate, yielding 2,5-diamino-6-ribitylamino-4(3H)-pyrimidinone 5'-phosphate.</text>
</comment>
<comment type="similarity">
    <text evidence="3">Belongs to the HTP reductase family.</text>
</comment>
<dbReference type="InterPro" id="IPR002734">
    <property type="entry name" value="RibDG_C"/>
</dbReference>
<evidence type="ECO:0000256" key="5">
    <source>
        <dbReference type="ARBA" id="ARBA00015035"/>
    </source>
</evidence>
<dbReference type="Pfam" id="PF01872">
    <property type="entry name" value="RibD_C"/>
    <property type="match status" value="1"/>
</dbReference>
<dbReference type="EC" id="1.1.1.302" evidence="4"/>
<name>A0A369KAN0_HYPMA</name>
<comment type="catalytic activity">
    <reaction evidence="12">
        <text>2,5-diamino-6-(1-D-ribitylamino)pyrimidin-4(3H)-one 5'-phosphate + NADP(+) = 2,5-diamino-6-(1-D-ribosylamino)pyrimidin-4(3H)-one 5'-phosphate + NADPH + H(+)</text>
        <dbReference type="Rhea" id="RHEA:27278"/>
        <dbReference type="ChEBI" id="CHEBI:15378"/>
        <dbReference type="ChEBI" id="CHEBI:57783"/>
        <dbReference type="ChEBI" id="CHEBI:58349"/>
        <dbReference type="ChEBI" id="CHEBI:58890"/>
        <dbReference type="ChEBI" id="CHEBI:59545"/>
        <dbReference type="EC" id="1.1.1.302"/>
    </reaction>
</comment>
<dbReference type="Proteomes" id="UP000076154">
    <property type="component" value="Unassembled WGS sequence"/>
</dbReference>
<dbReference type="GO" id="GO:0009231">
    <property type="term" value="P:riboflavin biosynthetic process"/>
    <property type="evidence" value="ECO:0007669"/>
    <property type="project" value="UniProtKB-KW"/>
</dbReference>
<sequence>MRPSPPELLSVLSRYQHIQAHHDHPFVTLTFAQSLDAKIAGHHGEQLILSGKESMVMTHWMRTMHDAILVGIGTALNDDPQLNTRHLPPLPNNERHHLPRPVIMDTRLRLPPTCKLLTNYQNGRGRRPWVICAIADDAEWHQRKLALEKAGATVIQIPLPAHGSQLPIHTILRTLYQRGIRTLMVEGGARIIGSFFAEFASGRMVIDTIIVTVSPTFVGVEGTGYGVQLHSGKTPAFDHVKTDLVGRDAVMAMVAL</sequence>
<dbReference type="AlphaFoldDB" id="A0A369KAN0"/>
<accession>A0A369KAN0</accession>